<reference evidence="3" key="1">
    <citation type="submission" date="2016-11" db="UniProtKB">
        <authorList>
            <consortium name="WormBaseParasite"/>
        </authorList>
    </citation>
    <scope>IDENTIFICATION</scope>
</reference>
<dbReference type="Proteomes" id="UP000095283">
    <property type="component" value="Unplaced"/>
</dbReference>
<keyword evidence="2" id="KW-1185">Reference proteome</keyword>
<name>A0A1I7XDB4_HETBA</name>
<feature type="region of interest" description="Disordered" evidence="1">
    <location>
        <begin position="74"/>
        <end position="97"/>
    </location>
</feature>
<organism evidence="2 3">
    <name type="scientific">Heterorhabditis bacteriophora</name>
    <name type="common">Entomopathogenic nematode worm</name>
    <dbReference type="NCBI Taxonomy" id="37862"/>
    <lineage>
        <taxon>Eukaryota</taxon>
        <taxon>Metazoa</taxon>
        <taxon>Ecdysozoa</taxon>
        <taxon>Nematoda</taxon>
        <taxon>Chromadorea</taxon>
        <taxon>Rhabditida</taxon>
        <taxon>Rhabditina</taxon>
        <taxon>Rhabditomorpha</taxon>
        <taxon>Strongyloidea</taxon>
        <taxon>Heterorhabditidae</taxon>
        <taxon>Heterorhabditis</taxon>
    </lineage>
</organism>
<protein>
    <submittedName>
        <fullName evidence="3">Uncharacterized protein</fullName>
    </submittedName>
</protein>
<dbReference type="WBParaSite" id="Hba_15341">
    <property type="protein sequence ID" value="Hba_15341"/>
    <property type="gene ID" value="Hba_15341"/>
</dbReference>
<evidence type="ECO:0000313" key="3">
    <source>
        <dbReference type="WBParaSite" id="Hba_15341"/>
    </source>
</evidence>
<feature type="compositionally biased region" description="Low complexity" evidence="1">
    <location>
        <begin position="74"/>
        <end position="86"/>
    </location>
</feature>
<evidence type="ECO:0000256" key="1">
    <source>
        <dbReference type="SAM" id="MobiDB-lite"/>
    </source>
</evidence>
<proteinExistence type="predicted"/>
<accession>A0A1I7XDB4</accession>
<dbReference type="AlphaFoldDB" id="A0A1I7XDB4"/>
<evidence type="ECO:0000313" key="2">
    <source>
        <dbReference type="Proteomes" id="UP000095283"/>
    </source>
</evidence>
<sequence length="97" mass="10917">MHVTKHVAATPRPLQLSSASLKYSPFVSFSWQYAEICCVHFVKRSQETGFSISVARPIGPATISLSEREQIPTTTTLRQLPPLRHTYGGRDPQKYTE</sequence>